<evidence type="ECO:0000256" key="2">
    <source>
        <dbReference type="ARBA" id="ARBA00022692"/>
    </source>
</evidence>
<dbReference type="EMBL" id="BAABGX010000003">
    <property type="protein sequence ID" value="GAA4313266.1"/>
    <property type="molecule type" value="Genomic_DNA"/>
</dbReference>
<evidence type="ECO:0000313" key="6">
    <source>
        <dbReference type="EMBL" id="GAA4313266.1"/>
    </source>
</evidence>
<feature type="transmembrane region" description="Helical" evidence="5">
    <location>
        <begin position="223"/>
        <end position="240"/>
    </location>
</feature>
<dbReference type="PANTHER" id="PTHR43701">
    <property type="entry name" value="MEMBRANE TRANSPORTER PROTEIN MJ0441-RELATED"/>
    <property type="match status" value="1"/>
</dbReference>
<feature type="transmembrane region" description="Helical" evidence="5">
    <location>
        <begin position="180"/>
        <end position="202"/>
    </location>
</feature>
<proteinExistence type="inferred from homology"/>
<accession>A0ABP8FXV1</accession>
<comment type="subcellular location">
    <subcellularLocation>
        <location evidence="5">Cell membrane</location>
        <topology evidence="5">Multi-pass membrane protein</topology>
    </subcellularLocation>
    <subcellularLocation>
        <location evidence="1">Membrane</location>
        <topology evidence="1">Multi-pass membrane protein</topology>
    </subcellularLocation>
</comment>
<evidence type="ECO:0000256" key="3">
    <source>
        <dbReference type="ARBA" id="ARBA00022989"/>
    </source>
</evidence>
<protein>
    <recommendedName>
        <fullName evidence="5">Probable membrane transporter protein</fullName>
    </recommendedName>
</protein>
<organism evidence="6 7">
    <name type="scientific">Nibribacter koreensis</name>
    <dbReference type="NCBI Taxonomy" id="1084519"/>
    <lineage>
        <taxon>Bacteria</taxon>
        <taxon>Pseudomonadati</taxon>
        <taxon>Bacteroidota</taxon>
        <taxon>Cytophagia</taxon>
        <taxon>Cytophagales</taxon>
        <taxon>Hymenobacteraceae</taxon>
        <taxon>Nibribacter</taxon>
    </lineage>
</organism>
<dbReference type="PANTHER" id="PTHR43701:SF2">
    <property type="entry name" value="MEMBRANE TRANSPORTER PROTEIN YJNA-RELATED"/>
    <property type="match status" value="1"/>
</dbReference>
<evidence type="ECO:0000256" key="1">
    <source>
        <dbReference type="ARBA" id="ARBA00004141"/>
    </source>
</evidence>
<sequence length="301" mass="32808">MSGSKLKGGWYNISSFLVYTQTGLVTEILLFVIGVLVSAFGTLIGFGGGVFLVPILIIFFQFPIEVAIGSAMCALLPASLITSIFSYREKNIDYVVASLIQPFAMLGTVLGAFLVAYIPVLHMQALFALFVSGTGVYMLVSHVQAKARKQGVLYRINRLPTSFIRKNRPKHKAYRLNGTLVSFFGLCTGTMAGMFGIGGGFLQTPIMIKVFKIPPQIAISTSLFLLVITSLTGISSHYWLGNVDWVKSAPLMLAFAIGAVLGKILKQKSHLHHPERLIGLGLLLAGASVITHIFLKYEFDW</sequence>
<keyword evidence="4 5" id="KW-0472">Membrane</keyword>
<feature type="transmembrane region" description="Helical" evidence="5">
    <location>
        <begin position="99"/>
        <end position="118"/>
    </location>
</feature>
<dbReference type="InterPro" id="IPR051598">
    <property type="entry name" value="TSUP/Inactive_protease-like"/>
</dbReference>
<comment type="similarity">
    <text evidence="5">Belongs to the 4-toluene sulfonate uptake permease (TSUP) (TC 2.A.102) family.</text>
</comment>
<feature type="transmembrane region" description="Helical" evidence="5">
    <location>
        <begin position="66"/>
        <end position="87"/>
    </location>
</feature>
<keyword evidence="7" id="KW-1185">Reference proteome</keyword>
<keyword evidence="5" id="KW-1003">Cell membrane</keyword>
<evidence type="ECO:0000256" key="5">
    <source>
        <dbReference type="RuleBase" id="RU363041"/>
    </source>
</evidence>
<feature type="transmembrane region" description="Helical" evidence="5">
    <location>
        <begin position="277"/>
        <end position="295"/>
    </location>
</feature>
<name>A0ABP8FXV1_9BACT</name>
<dbReference type="InterPro" id="IPR002781">
    <property type="entry name" value="TM_pro_TauE-like"/>
</dbReference>
<dbReference type="Proteomes" id="UP001501844">
    <property type="component" value="Unassembled WGS sequence"/>
</dbReference>
<keyword evidence="2 5" id="KW-0812">Transmembrane</keyword>
<gene>
    <name evidence="6" type="ORF">GCM10023183_32810</name>
</gene>
<dbReference type="Pfam" id="PF01925">
    <property type="entry name" value="TauE"/>
    <property type="match status" value="1"/>
</dbReference>
<evidence type="ECO:0000256" key="4">
    <source>
        <dbReference type="ARBA" id="ARBA00023136"/>
    </source>
</evidence>
<feature type="transmembrane region" description="Helical" evidence="5">
    <location>
        <begin position="28"/>
        <end position="59"/>
    </location>
</feature>
<reference evidence="7" key="1">
    <citation type="journal article" date="2019" name="Int. J. Syst. Evol. Microbiol.">
        <title>The Global Catalogue of Microorganisms (GCM) 10K type strain sequencing project: providing services to taxonomists for standard genome sequencing and annotation.</title>
        <authorList>
            <consortium name="The Broad Institute Genomics Platform"/>
            <consortium name="The Broad Institute Genome Sequencing Center for Infectious Disease"/>
            <person name="Wu L."/>
            <person name="Ma J."/>
        </authorList>
    </citation>
    <scope>NUCLEOTIDE SEQUENCE [LARGE SCALE GENOMIC DNA]</scope>
    <source>
        <strain evidence="7">JCM 17917</strain>
    </source>
</reference>
<feature type="transmembrane region" description="Helical" evidence="5">
    <location>
        <begin position="125"/>
        <end position="145"/>
    </location>
</feature>
<comment type="caution">
    <text evidence="6">The sequence shown here is derived from an EMBL/GenBank/DDBJ whole genome shotgun (WGS) entry which is preliminary data.</text>
</comment>
<evidence type="ECO:0000313" key="7">
    <source>
        <dbReference type="Proteomes" id="UP001501844"/>
    </source>
</evidence>
<keyword evidence="3 5" id="KW-1133">Transmembrane helix</keyword>